<sequence>MSASLSDSRTSYIPCLDEMTKLDFKSGKCQEEKCQETVKTTPSENSGTEQQPKNHFESVLNTLKLNVENDAAGPHSGFSCIGVDWTFMSQVANAQATLSINKYKIIIVDDGKVIHMPSYTVECVRFSHLCTCQQCAVHTTTSDLALVCALGEILCIMGTVLTGIFGLIGCCRGFGRLFHTLEKMILDYQNVIGAYNSARRLQTV</sequence>
<keyword evidence="1" id="KW-0812">Transmembrane</keyword>
<evidence type="ECO:0000313" key="3">
    <source>
        <dbReference type="WBParaSite" id="sdigi.contig102.g4352.t1"/>
    </source>
</evidence>
<dbReference type="WBParaSite" id="sdigi.contig102.g4352.t1">
    <property type="protein sequence ID" value="sdigi.contig102.g4352.t1"/>
    <property type="gene ID" value="sdigi.contig102.g4352"/>
</dbReference>
<evidence type="ECO:0000313" key="2">
    <source>
        <dbReference type="Proteomes" id="UP000887581"/>
    </source>
</evidence>
<dbReference type="AlphaFoldDB" id="A0A915PIZ8"/>
<accession>A0A915PIZ8</accession>
<proteinExistence type="predicted"/>
<keyword evidence="1" id="KW-1133">Transmembrane helix</keyword>
<name>A0A915PIZ8_9BILA</name>
<keyword evidence="2" id="KW-1185">Reference proteome</keyword>
<dbReference type="Proteomes" id="UP000887581">
    <property type="component" value="Unplaced"/>
</dbReference>
<feature type="transmembrane region" description="Helical" evidence="1">
    <location>
        <begin position="144"/>
        <end position="168"/>
    </location>
</feature>
<keyword evidence="1" id="KW-0472">Membrane</keyword>
<protein>
    <submittedName>
        <fullName evidence="3">Uncharacterized protein</fullName>
    </submittedName>
</protein>
<evidence type="ECO:0000256" key="1">
    <source>
        <dbReference type="SAM" id="Phobius"/>
    </source>
</evidence>
<reference evidence="3" key="1">
    <citation type="submission" date="2022-11" db="UniProtKB">
        <authorList>
            <consortium name="WormBaseParasite"/>
        </authorList>
    </citation>
    <scope>IDENTIFICATION</scope>
</reference>
<organism evidence="2 3">
    <name type="scientific">Setaria digitata</name>
    <dbReference type="NCBI Taxonomy" id="48799"/>
    <lineage>
        <taxon>Eukaryota</taxon>
        <taxon>Metazoa</taxon>
        <taxon>Ecdysozoa</taxon>
        <taxon>Nematoda</taxon>
        <taxon>Chromadorea</taxon>
        <taxon>Rhabditida</taxon>
        <taxon>Spirurina</taxon>
        <taxon>Spiruromorpha</taxon>
        <taxon>Filarioidea</taxon>
        <taxon>Setariidae</taxon>
        <taxon>Setaria</taxon>
    </lineage>
</organism>